<dbReference type="SUPFAM" id="SSF82185">
    <property type="entry name" value="Histone H3 K4-specific methyltransferase SET7/9 N-terminal domain"/>
    <property type="match status" value="1"/>
</dbReference>
<evidence type="ECO:0000313" key="4">
    <source>
        <dbReference type="Proteomes" id="UP001162131"/>
    </source>
</evidence>
<protein>
    <recommendedName>
        <fullName evidence="5">MORN repeat protein</fullName>
    </recommendedName>
</protein>
<dbReference type="GO" id="GO:0005829">
    <property type="term" value="C:cytosol"/>
    <property type="evidence" value="ECO:0007669"/>
    <property type="project" value="TreeGrafter"/>
</dbReference>
<gene>
    <name evidence="3" type="ORF">BSTOLATCC_MIC44399</name>
</gene>
<dbReference type="PANTHER" id="PTHR43215:SF14">
    <property type="entry name" value="RADIAL SPOKE HEAD 1 HOMOLOG"/>
    <property type="match status" value="1"/>
</dbReference>
<evidence type="ECO:0000313" key="3">
    <source>
        <dbReference type="EMBL" id="CAG9327771.1"/>
    </source>
</evidence>
<comment type="caution">
    <text evidence="3">The sequence shown here is derived from an EMBL/GenBank/DDBJ whole genome shotgun (WGS) entry which is preliminary data.</text>
</comment>
<accession>A0AAU9JQC0</accession>
<dbReference type="InterPro" id="IPR003409">
    <property type="entry name" value="MORN"/>
</dbReference>
<dbReference type="Gene3D" id="2.20.110.10">
    <property type="entry name" value="Histone H3 K4-specific methyltransferase SET7/9 N-terminal domain"/>
    <property type="match status" value="4"/>
</dbReference>
<sequence>MYYNIIQNSHKVINNKMGADCSCLREDPKLNRDEMTMQDTRKPGQAQEANQETKAPDIIVDFQISGPDNNVDSIGIQSVARGYLDRKEVAALKEIGKVVKSFSPNFHYEPFNGSLSSKVSSRVKKIEKEWGPYDPESPSDDGVKVISFPAYVLDDGTIYEGEWNNDGEKHGKGTEIEPDGSKFVGYFKNNKRYGDGRLITAEGDIYQGQFKRGKLNGNGIARHPDGSKYEGNFKNGLPHGKGREEFEEGNYEGEYRNGKKNGNGIFSWAKGSKYEGEFKDNNIEGYGHYVWPNGKEYRGEWKENKMHGSGTFLWPDGRKYEGDYQNDIKHGHGVFSWPDGKVYNGDWENGKQEGKGKLTYPIKKTRKMETRYGIWKNGVRTAWVKKEKNSKDEE</sequence>
<name>A0AAU9JQC0_9CILI</name>
<dbReference type="Pfam" id="PF02493">
    <property type="entry name" value="MORN"/>
    <property type="match status" value="8"/>
</dbReference>
<reference evidence="3" key="1">
    <citation type="submission" date="2021-09" db="EMBL/GenBank/DDBJ databases">
        <authorList>
            <consortium name="AG Swart"/>
            <person name="Singh M."/>
            <person name="Singh A."/>
            <person name="Seah K."/>
            <person name="Emmerich C."/>
        </authorList>
    </citation>
    <scope>NUCLEOTIDE SEQUENCE</scope>
    <source>
        <strain evidence="3">ATCC30299</strain>
    </source>
</reference>
<dbReference type="Proteomes" id="UP001162131">
    <property type="component" value="Unassembled WGS sequence"/>
</dbReference>
<dbReference type="AlphaFoldDB" id="A0AAU9JQC0"/>
<dbReference type="SMART" id="SM00698">
    <property type="entry name" value="MORN"/>
    <property type="match status" value="9"/>
</dbReference>
<dbReference type="PANTHER" id="PTHR43215">
    <property type="entry name" value="RADIAL SPOKE HEAD 1 HOMOLOG"/>
    <property type="match status" value="1"/>
</dbReference>
<feature type="region of interest" description="Disordered" evidence="2">
    <location>
        <begin position="222"/>
        <end position="244"/>
    </location>
</feature>
<keyword evidence="1" id="KW-0677">Repeat</keyword>
<keyword evidence="4" id="KW-1185">Reference proteome</keyword>
<proteinExistence type="predicted"/>
<evidence type="ECO:0000256" key="1">
    <source>
        <dbReference type="ARBA" id="ARBA00022737"/>
    </source>
</evidence>
<dbReference type="EMBL" id="CAJZBQ010000044">
    <property type="protein sequence ID" value="CAG9327771.1"/>
    <property type="molecule type" value="Genomic_DNA"/>
</dbReference>
<evidence type="ECO:0008006" key="5">
    <source>
        <dbReference type="Google" id="ProtNLM"/>
    </source>
</evidence>
<organism evidence="3 4">
    <name type="scientific">Blepharisma stoltei</name>
    <dbReference type="NCBI Taxonomy" id="1481888"/>
    <lineage>
        <taxon>Eukaryota</taxon>
        <taxon>Sar</taxon>
        <taxon>Alveolata</taxon>
        <taxon>Ciliophora</taxon>
        <taxon>Postciliodesmatophora</taxon>
        <taxon>Heterotrichea</taxon>
        <taxon>Heterotrichida</taxon>
        <taxon>Blepharismidae</taxon>
        <taxon>Blepharisma</taxon>
    </lineage>
</organism>
<dbReference type="PROSITE" id="PS50096">
    <property type="entry name" value="IQ"/>
    <property type="match status" value="1"/>
</dbReference>
<feature type="region of interest" description="Disordered" evidence="2">
    <location>
        <begin position="34"/>
        <end position="54"/>
    </location>
</feature>
<evidence type="ECO:0000256" key="2">
    <source>
        <dbReference type="SAM" id="MobiDB-lite"/>
    </source>
</evidence>